<evidence type="ECO:0000313" key="2">
    <source>
        <dbReference type="EMBL" id="SCG77565.1"/>
    </source>
</evidence>
<feature type="domain" description="RNA polymerase sigma-70 region 2" evidence="1">
    <location>
        <begin position="36"/>
        <end position="87"/>
    </location>
</feature>
<gene>
    <name evidence="2" type="ORF">GA0070609_5411</name>
</gene>
<dbReference type="Gene3D" id="1.10.1740.10">
    <property type="match status" value="1"/>
</dbReference>
<dbReference type="GO" id="GO:0006352">
    <property type="term" value="P:DNA-templated transcription initiation"/>
    <property type="evidence" value="ECO:0007669"/>
    <property type="project" value="InterPro"/>
</dbReference>
<protein>
    <submittedName>
        <fullName evidence="2">Sigma-70 region 2</fullName>
    </submittedName>
</protein>
<proteinExistence type="predicted"/>
<keyword evidence="3" id="KW-1185">Reference proteome</keyword>
<dbReference type="Pfam" id="PF04542">
    <property type="entry name" value="Sigma70_r2"/>
    <property type="match status" value="1"/>
</dbReference>
<dbReference type="GO" id="GO:0003700">
    <property type="term" value="F:DNA-binding transcription factor activity"/>
    <property type="evidence" value="ECO:0007669"/>
    <property type="project" value="InterPro"/>
</dbReference>
<sequence length="104" mass="11701">MRLRRGRTKDADGGALTDAEIIAWSAQDPDIFSTIIDRHARGVHRHLVRRLGVPAADVLVAETFLAAFRLRHRFDINRSDARPWLDGLATELANQYRAAGKAER</sequence>
<accession>A0A1C5K443</accession>
<dbReference type="SUPFAM" id="SSF88946">
    <property type="entry name" value="Sigma2 domain of RNA polymerase sigma factors"/>
    <property type="match status" value="1"/>
</dbReference>
<dbReference type="Proteomes" id="UP000198217">
    <property type="component" value="Chromosome I"/>
</dbReference>
<evidence type="ECO:0000313" key="3">
    <source>
        <dbReference type="Proteomes" id="UP000198217"/>
    </source>
</evidence>
<dbReference type="InterPro" id="IPR007627">
    <property type="entry name" value="RNA_pol_sigma70_r2"/>
</dbReference>
<reference evidence="2 3" key="1">
    <citation type="submission" date="2016-06" db="EMBL/GenBank/DDBJ databases">
        <authorList>
            <person name="Kjaerup R.B."/>
            <person name="Dalgaard T.S."/>
            <person name="Juul-Madsen H.R."/>
        </authorList>
    </citation>
    <scope>NUCLEOTIDE SEQUENCE [LARGE SCALE GENOMIC DNA]</scope>
    <source>
        <strain evidence="2 3">DSM 43904</strain>
    </source>
</reference>
<dbReference type="InterPro" id="IPR013325">
    <property type="entry name" value="RNA_pol_sigma_r2"/>
</dbReference>
<dbReference type="EMBL" id="LT607750">
    <property type="protein sequence ID" value="SCG77565.1"/>
    <property type="molecule type" value="Genomic_DNA"/>
</dbReference>
<evidence type="ECO:0000259" key="1">
    <source>
        <dbReference type="Pfam" id="PF04542"/>
    </source>
</evidence>
<organism evidence="2 3">
    <name type="scientific">Micromonospora echinaurantiaca</name>
    <dbReference type="NCBI Taxonomy" id="47857"/>
    <lineage>
        <taxon>Bacteria</taxon>
        <taxon>Bacillati</taxon>
        <taxon>Actinomycetota</taxon>
        <taxon>Actinomycetes</taxon>
        <taxon>Micromonosporales</taxon>
        <taxon>Micromonosporaceae</taxon>
        <taxon>Micromonospora</taxon>
    </lineage>
</organism>
<name>A0A1C5K443_9ACTN</name>
<dbReference type="AlphaFoldDB" id="A0A1C5K443"/>